<sequence length="112" mass="12904">MDSINKNDLEKIRDDFLHGLEEELCEIKTKFLKEIEQLTDKKMEQLRNSTNQTIVKNNTSSTTQSKHFINGKEVSSNELTPEAVIDGKALSEQIIKNVNEHLKKMNGHLHEK</sequence>
<reference evidence="2" key="1">
    <citation type="submission" date="2023-07" db="EMBL/GenBank/DDBJ databases">
        <title>Fictibacillus sp. isolated from freshwater pond.</title>
        <authorList>
            <person name="Kirdat K."/>
            <person name="Bhat A."/>
            <person name="Mourya A."/>
            <person name="Yadav A."/>
        </authorList>
    </citation>
    <scope>NUCLEOTIDE SEQUENCE</scope>
    <source>
        <strain evidence="2">NE201</strain>
    </source>
</reference>
<dbReference type="EMBL" id="JAUHTR010000005">
    <property type="protein sequence ID" value="MDN4525119.1"/>
    <property type="molecule type" value="Genomic_DNA"/>
</dbReference>
<gene>
    <name evidence="2" type="ORF">QYB97_11555</name>
</gene>
<accession>A0ABT8HWF7</accession>
<dbReference type="Proteomes" id="UP001172721">
    <property type="component" value="Unassembled WGS sequence"/>
</dbReference>
<protein>
    <submittedName>
        <fullName evidence="2">Uncharacterized protein</fullName>
    </submittedName>
</protein>
<evidence type="ECO:0000313" key="3">
    <source>
        <dbReference type="Proteomes" id="UP001172721"/>
    </source>
</evidence>
<evidence type="ECO:0000256" key="1">
    <source>
        <dbReference type="SAM" id="MobiDB-lite"/>
    </source>
</evidence>
<dbReference type="RefSeq" id="WP_301166158.1">
    <property type="nucleotide sequence ID" value="NZ_JAUHTR010000005.1"/>
</dbReference>
<name>A0ABT8HWF7_9BACL</name>
<organism evidence="2 3">
    <name type="scientific">Fictibacillus fluitans</name>
    <dbReference type="NCBI Taxonomy" id="3058422"/>
    <lineage>
        <taxon>Bacteria</taxon>
        <taxon>Bacillati</taxon>
        <taxon>Bacillota</taxon>
        <taxon>Bacilli</taxon>
        <taxon>Bacillales</taxon>
        <taxon>Fictibacillaceae</taxon>
        <taxon>Fictibacillus</taxon>
    </lineage>
</organism>
<keyword evidence="3" id="KW-1185">Reference proteome</keyword>
<evidence type="ECO:0000313" key="2">
    <source>
        <dbReference type="EMBL" id="MDN4525119.1"/>
    </source>
</evidence>
<feature type="region of interest" description="Disordered" evidence="1">
    <location>
        <begin position="49"/>
        <end position="74"/>
    </location>
</feature>
<proteinExistence type="predicted"/>
<comment type="caution">
    <text evidence="2">The sequence shown here is derived from an EMBL/GenBank/DDBJ whole genome shotgun (WGS) entry which is preliminary data.</text>
</comment>